<dbReference type="PANTHER" id="PTHR37466:SF1">
    <property type="entry name" value="SLR1628 PROTEIN"/>
    <property type="match status" value="1"/>
</dbReference>
<dbReference type="Gene3D" id="3.30.56.110">
    <property type="entry name" value="Protein of unknown function DUF2237"/>
    <property type="match status" value="1"/>
</dbReference>
<sequence>MTEAKNVLGTKLEVCCTSPMTGYYRDGFCNTGGQDFGMHVVCAQVTEEFLEYTKLQGNDLSTPVPQFNFPGLKPGDGWCLCAARWQEALEAGVAPPVILEATHIRALEVCNLEDLQKHRVIRK</sequence>
<name>A0ABZ2UT21_9CYAN</name>
<evidence type="ECO:0000313" key="2">
    <source>
        <dbReference type="Proteomes" id="UP001483337"/>
    </source>
</evidence>
<dbReference type="EMBL" id="CP150886">
    <property type="protein sequence ID" value="WZB88104.1"/>
    <property type="molecule type" value="Genomic_DNA"/>
</dbReference>
<gene>
    <name evidence="1" type="ORF">WJM97_22605</name>
</gene>
<protein>
    <submittedName>
        <fullName evidence="1">DUF2237 domain-containing protein</fullName>
    </submittedName>
</protein>
<dbReference type="Proteomes" id="UP001483337">
    <property type="component" value="Chromosome"/>
</dbReference>
<accession>A0ABZ2UT21</accession>
<keyword evidence="2" id="KW-1185">Reference proteome</keyword>
<dbReference type="RefSeq" id="WP_353931013.1">
    <property type="nucleotide sequence ID" value="NZ_CP150886.1"/>
</dbReference>
<proteinExistence type="predicted"/>
<dbReference type="Pfam" id="PF09996">
    <property type="entry name" value="DUF2237"/>
    <property type="match status" value="1"/>
</dbReference>
<evidence type="ECO:0000313" key="1">
    <source>
        <dbReference type="EMBL" id="WZB88104.1"/>
    </source>
</evidence>
<dbReference type="PANTHER" id="PTHR37466">
    <property type="entry name" value="SLR1628 PROTEIN"/>
    <property type="match status" value="1"/>
</dbReference>
<dbReference type="InterPro" id="IPR018714">
    <property type="entry name" value="DUF2237"/>
</dbReference>
<organism evidence="1 2">
    <name type="scientific">Okeanomitos corallinicola TIOX110</name>
    <dbReference type="NCBI Taxonomy" id="3133117"/>
    <lineage>
        <taxon>Bacteria</taxon>
        <taxon>Bacillati</taxon>
        <taxon>Cyanobacteriota</taxon>
        <taxon>Cyanophyceae</taxon>
        <taxon>Nostocales</taxon>
        <taxon>Aphanizomenonaceae</taxon>
        <taxon>Okeanomitos</taxon>
    </lineage>
</organism>
<reference evidence="1 2" key="1">
    <citation type="submission" date="2024-04" db="EMBL/GenBank/DDBJ databases">
        <title>Okeanomitos corallinicola gen. &amp; sp. nov. (Nostocales, Cyanobacteria), a new toxic marine heterocyst-forming cyanobacterium from a coral reef.</title>
        <authorList>
            <person name="Li H."/>
            <person name="Li R."/>
            <person name="Kang J."/>
            <person name="Hii K.S."/>
            <person name="Mohamed H.F."/>
            <person name="Xu X."/>
            <person name="Luo Z."/>
        </authorList>
    </citation>
    <scope>NUCLEOTIDE SEQUENCE [LARGE SCALE GENOMIC DNA]</scope>
    <source>
        <strain evidence="1 2">TIOX110</strain>
    </source>
</reference>